<sequence>MSYLDAPRLHFRGWFQADVSTINNDVRTFQNESFVPEYQQYNQNGSWNPEGTGIFRFLDCAVTGGALDGRALRTPADDPAIGMLVENADQRAPGKLVDLDPQQQMVSQIWGMQVRLLDAARKQALSGEFKPAPFCNLWQRQKNGVAMDQKLAANYQSVLEGIDWDTALDSPLLRALRDATQDGLLSIAFNVYGYGRDATIPRYTLGHVVGSIGPYLRGEPKHFVLGRQMVAVPGKQSPLAPLNGVYDAQGKFDGAALTLDLGNTLPIKSADAGFEDLGPLLIGVATTNPSTELTDVPASAVAVIGEVPYQEPHWYAQTAGVQSYDLSGNTQAQSLLPGCPLLLLSPQADGSYKVLLQESLDGQYLRADNFVFRLDPGERADIELYASRFGVPTAGATVALSAIQGFMGGSGGGDKMTPPTRPHAAIPDIATPADGVAYAASATTDGNGRARVELSAAPDGPGRPRGYIAGQLYGIGYQLATQPAGYVSNPLNYISVLAYTKVEPPSQPTWYQHIQPLFTQYGNLYPIMSRYVVDLRSYNSVCTRLKALRLAFSLPIHDPNHMPVTRDLSAGDRATILRWLDSPGPDGLPLLGHPPMAEPAPRALASAAPEPPEVELAPLQSAGKTAFVLQYLARRERAGQEPGESS</sequence>
<feature type="region of interest" description="Disordered" evidence="1">
    <location>
        <begin position="588"/>
        <end position="612"/>
    </location>
</feature>
<dbReference type="AlphaFoldDB" id="A0A371K6L7"/>
<dbReference type="RefSeq" id="WP_115858940.1">
    <property type="nucleotide sequence ID" value="NZ_QTSU01000001.1"/>
</dbReference>
<accession>A0A371K6L7</accession>
<proteinExistence type="predicted"/>
<evidence type="ECO:0000313" key="2">
    <source>
        <dbReference type="EMBL" id="RDZ29502.1"/>
    </source>
</evidence>
<comment type="caution">
    <text evidence="2">The sequence shown here is derived from an EMBL/GenBank/DDBJ whole genome shotgun (WGS) entry which is preliminary data.</text>
</comment>
<dbReference type="PANTHER" id="PTHR34400:SF4">
    <property type="entry name" value="MEMBRANE PROTEIN"/>
    <property type="match status" value="1"/>
</dbReference>
<dbReference type="PANTHER" id="PTHR34400">
    <property type="match status" value="1"/>
</dbReference>
<gene>
    <name evidence="2" type="ORF">DX914_10615</name>
</gene>
<evidence type="ECO:0000313" key="3">
    <source>
        <dbReference type="Proteomes" id="UP000264492"/>
    </source>
</evidence>
<evidence type="ECO:0000256" key="1">
    <source>
        <dbReference type="SAM" id="MobiDB-lite"/>
    </source>
</evidence>
<name>A0A371K6L7_9GAMM</name>
<dbReference type="OrthoDB" id="9800162at2"/>
<dbReference type="Proteomes" id="UP000264492">
    <property type="component" value="Unassembled WGS sequence"/>
</dbReference>
<keyword evidence="3" id="KW-1185">Reference proteome</keyword>
<reference evidence="2 3" key="1">
    <citation type="submission" date="2018-08" db="EMBL/GenBank/DDBJ databases">
        <title>Lysobacter sp. zong2l5, whole genome shotgun sequence.</title>
        <authorList>
            <person name="Zhang X."/>
            <person name="Feng G."/>
            <person name="Zhu H."/>
        </authorList>
    </citation>
    <scope>NUCLEOTIDE SEQUENCE [LARGE SCALE GENOMIC DNA]</scope>
    <source>
        <strain evidence="3">zong2l5</strain>
    </source>
</reference>
<protein>
    <submittedName>
        <fullName evidence="2">Uncharacterized protein</fullName>
    </submittedName>
</protein>
<organism evidence="2 3">
    <name type="scientific">Lysobacter silvisoli</name>
    <dbReference type="NCBI Taxonomy" id="2293254"/>
    <lineage>
        <taxon>Bacteria</taxon>
        <taxon>Pseudomonadati</taxon>
        <taxon>Pseudomonadota</taxon>
        <taxon>Gammaproteobacteria</taxon>
        <taxon>Lysobacterales</taxon>
        <taxon>Lysobacteraceae</taxon>
        <taxon>Lysobacter</taxon>
    </lineage>
</organism>
<dbReference type="EMBL" id="QTSU01000001">
    <property type="protein sequence ID" value="RDZ29502.1"/>
    <property type="molecule type" value="Genomic_DNA"/>
</dbReference>